<dbReference type="Pfam" id="PF00106">
    <property type="entry name" value="adh_short"/>
    <property type="match status" value="1"/>
</dbReference>
<reference evidence="5" key="1">
    <citation type="submission" date="2021-04" db="EMBL/GenBank/DDBJ databases">
        <title>The complete genome sequence of Caulobacter sp. S6.</title>
        <authorList>
            <person name="Tang Y."/>
            <person name="Ouyang W."/>
            <person name="Liu Q."/>
            <person name="Huang B."/>
            <person name="Guo Z."/>
            <person name="Lei P."/>
        </authorList>
    </citation>
    <scope>NUCLEOTIDE SEQUENCE</scope>
    <source>
        <strain evidence="5">S6</strain>
    </source>
</reference>
<dbReference type="InterPro" id="IPR057326">
    <property type="entry name" value="KR_dom"/>
</dbReference>
<evidence type="ECO:0000313" key="5">
    <source>
        <dbReference type="EMBL" id="QUD90684.1"/>
    </source>
</evidence>
<dbReference type="InterPro" id="IPR051687">
    <property type="entry name" value="Peroxisomal_Beta-Oxidation"/>
</dbReference>
<dbReference type="PRINTS" id="PR00081">
    <property type="entry name" value="GDHRDH"/>
</dbReference>
<dbReference type="KEGG" id="caul:KCG34_06315"/>
<evidence type="ECO:0000256" key="1">
    <source>
        <dbReference type="ARBA" id="ARBA00006484"/>
    </source>
</evidence>
<sequence length="303" mass="31655">MLWTRSGVSPHRKWGKPEVSRRTVIVTGAGKGLGRAYALHLAASGAAVVVNNRWSDRSQPSSAEAVAAEIRAAGGAAVADIGSAEAPESGEALVALALSEFGRLDAVVANAGVPQFQRMRRQAPAEFDRIFDVNFFGTLNLVRAAWSVLTDQRAGRVVLSTSTAGLYGGDGMNAYAASKAALIGLMRALAVEGRLSGVMVNAIAPYALTAMTERFFDPGLGERMSPERVAPLVEWLAGPECDVTGQTFVAGDGAVAAAFAVEGPRFDLGDDAGAAARKAIQARPWRAFDDSGVAFKAFMAAQE</sequence>
<protein>
    <submittedName>
        <fullName evidence="5">SDR family NAD(P)-dependent oxidoreductase</fullName>
    </submittedName>
</protein>
<dbReference type="Gene3D" id="3.40.50.720">
    <property type="entry name" value="NAD(P)-binding Rossmann-like Domain"/>
    <property type="match status" value="1"/>
</dbReference>
<dbReference type="PANTHER" id="PTHR45024">
    <property type="entry name" value="DEHYDROGENASES, SHORT CHAIN"/>
    <property type="match status" value="1"/>
</dbReference>
<keyword evidence="6" id="KW-1185">Reference proteome</keyword>
<dbReference type="InterPro" id="IPR002347">
    <property type="entry name" value="SDR_fam"/>
</dbReference>
<accession>A0A975G507</accession>
<dbReference type="PRINTS" id="PR00080">
    <property type="entry name" value="SDRFAMILY"/>
</dbReference>
<dbReference type="InterPro" id="IPR020904">
    <property type="entry name" value="Sc_DH/Rdtase_CS"/>
</dbReference>
<evidence type="ECO:0000313" key="6">
    <source>
        <dbReference type="Proteomes" id="UP000676409"/>
    </source>
</evidence>
<dbReference type="InterPro" id="IPR036291">
    <property type="entry name" value="NAD(P)-bd_dom_sf"/>
</dbReference>
<organism evidence="5 6">
    <name type="scientific">Phenylobacterium montanum</name>
    <dbReference type="NCBI Taxonomy" id="2823693"/>
    <lineage>
        <taxon>Bacteria</taxon>
        <taxon>Pseudomonadati</taxon>
        <taxon>Pseudomonadota</taxon>
        <taxon>Alphaproteobacteria</taxon>
        <taxon>Caulobacterales</taxon>
        <taxon>Caulobacteraceae</taxon>
        <taxon>Phenylobacterium</taxon>
    </lineage>
</organism>
<dbReference type="GO" id="GO:0016491">
    <property type="term" value="F:oxidoreductase activity"/>
    <property type="evidence" value="ECO:0007669"/>
    <property type="project" value="UniProtKB-KW"/>
</dbReference>
<dbReference type="PANTHER" id="PTHR45024:SF2">
    <property type="entry name" value="SCP2 DOMAIN-CONTAINING PROTEIN"/>
    <property type="match status" value="1"/>
</dbReference>
<name>A0A975G507_9CAUL</name>
<dbReference type="EMBL" id="CP073078">
    <property type="protein sequence ID" value="QUD90684.1"/>
    <property type="molecule type" value="Genomic_DNA"/>
</dbReference>
<dbReference type="Proteomes" id="UP000676409">
    <property type="component" value="Chromosome"/>
</dbReference>
<dbReference type="AlphaFoldDB" id="A0A975G507"/>
<comment type="similarity">
    <text evidence="1 3">Belongs to the short-chain dehydrogenases/reductases (SDR) family.</text>
</comment>
<dbReference type="SMART" id="SM00822">
    <property type="entry name" value="PKS_KR"/>
    <property type="match status" value="1"/>
</dbReference>
<evidence type="ECO:0000256" key="3">
    <source>
        <dbReference type="RuleBase" id="RU000363"/>
    </source>
</evidence>
<evidence type="ECO:0000259" key="4">
    <source>
        <dbReference type="SMART" id="SM00822"/>
    </source>
</evidence>
<evidence type="ECO:0000256" key="2">
    <source>
        <dbReference type="ARBA" id="ARBA00023002"/>
    </source>
</evidence>
<dbReference type="SUPFAM" id="SSF51735">
    <property type="entry name" value="NAD(P)-binding Rossmann-fold domains"/>
    <property type="match status" value="1"/>
</dbReference>
<feature type="domain" description="Ketoreductase" evidence="4">
    <location>
        <begin position="22"/>
        <end position="198"/>
    </location>
</feature>
<gene>
    <name evidence="5" type="ORF">KCG34_06315</name>
</gene>
<proteinExistence type="inferred from homology"/>
<dbReference type="PROSITE" id="PS00061">
    <property type="entry name" value="ADH_SHORT"/>
    <property type="match status" value="1"/>
</dbReference>
<keyword evidence="2" id="KW-0560">Oxidoreductase</keyword>